<keyword evidence="2" id="KW-1185">Reference proteome</keyword>
<dbReference type="Proteomes" id="UP000682782">
    <property type="component" value="Chromosome"/>
</dbReference>
<name>A0AC61N5T7_9FIRM</name>
<evidence type="ECO:0000313" key="1">
    <source>
        <dbReference type="EMBL" id="QUC66679.1"/>
    </source>
</evidence>
<evidence type="ECO:0000313" key="2">
    <source>
        <dbReference type="Proteomes" id="UP000682782"/>
    </source>
</evidence>
<proteinExistence type="predicted"/>
<protein>
    <submittedName>
        <fullName evidence="1">ABC transporter permease</fullName>
    </submittedName>
</protein>
<organism evidence="1 2">
    <name type="scientific">Aristaeella hokkaidonensis</name>
    <dbReference type="NCBI Taxonomy" id="3046382"/>
    <lineage>
        <taxon>Bacteria</taxon>
        <taxon>Bacillati</taxon>
        <taxon>Bacillota</taxon>
        <taxon>Clostridia</taxon>
        <taxon>Eubacteriales</taxon>
        <taxon>Aristaeellaceae</taxon>
        <taxon>Aristaeella</taxon>
    </lineage>
</organism>
<sequence length="323" mass="35192">MIPVTVAVIFIVYLIMYLTPGDPVALLLGGDATPELIVETRAELGISDPFFVQFGRYLWNLVHGNFGMSWYTGNPVSERLFAAVPYTAKLSLGAMMVALVISIPFGVIAAVRRNTIVDYLISVFAMIGVSAPTFWVGTMLILLFALEWRSLPSAFDGTWKSYILPTATQGFYLLASIVRTQRSSMLEVLSSDYIRTARAKGVSHFSATYKHALRNAVLPSITVAGLDFSMLVGGSVAIETVFAIPGVGRLMIDSIKLHDTPTVIGCIVFVSVMVSIINLLVDLLYGFIDPRIKAQYLKGNNHGKGKNQKEEGKPGQADMETVS</sequence>
<accession>A0AC61N5T7</accession>
<gene>
    <name evidence="1" type="ORF">JYE49_12605</name>
</gene>
<reference evidence="1" key="1">
    <citation type="submission" date="2021-01" db="EMBL/GenBank/DDBJ databases">
        <title>Complete genome sequence of Clostridiales bacterium R-7.</title>
        <authorList>
            <person name="Mahoney-Kurpe S.C."/>
            <person name="Palevich N."/>
            <person name="Koike S."/>
            <person name="Moon C.D."/>
            <person name="Attwood G.T."/>
        </authorList>
    </citation>
    <scope>NUCLEOTIDE SEQUENCE</scope>
    <source>
        <strain evidence="1">R-7</strain>
    </source>
</reference>
<dbReference type="EMBL" id="CP068393">
    <property type="protein sequence ID" value="QUC66679.1"/>
    <property type="molecule type" value="Genomic_DNA"/>
</dbReference>